<reference evidence="2 3" key="1">
    <citation type="submission" date="2018-09" db="EMBL/GenBank/DDBJ databases">
        <title>Genomic Encyclopedia of Archaeal and Bacterial Type Strains, Phase II (KMG-II): from individual species to whole genera.</title>
        <authorList>
            <person name="Goeker M."/>
        </authorList>
    </citation>
    <scope>NUCLEOTIDE SEQUENCE [LARGE SCALE GENOMIC DNA]</scope>
    <source>
        <strain evidence="2 3">DSM 16505</strain>
    </source>
</reference>
<feature type="transmembrane region" description="Helical" evidence="1">
    <location>
        <begin position="122"/>
        <end position="141"/>
    </location>
</feature>
<feature type="transmembrane region" description="Helical" evidence="1">
    <location>
        <begin position="43"/>
        <end position="64"/>
    </location>
</feature>
<keyword evidence="3" id="KW-1185">Reference proteome</keyword>
<proteinExistence type="predicted"/>
<comment type="caution">
    <text evidence="2">The sequence shown here is derived from an EMBL/GenBank/DDBJ whole genome shotgun (WGS) entry which is preliminary data.</text>
</comment>
<keyword evidence="1" id="KW-1133">Transmembrane helix</keyword>
<evidence type="ECO:0000313" key="2">
    <source>
        <dbReference type="EMBL" id="RKF04221.1"/>
    </source>
</evidence>
<feature type="transmembrane region" description="Helical" evidence="1">
    <location>
        <begin position="76"/>
        <end position="93"/>
    </location>
</feature>
<sequence>MKNNKLITIFVALLSLVGIILFIVAMGADVDDPVAISDAVSPLVTYSLVLLGLTAGVTVLASILSLFKNPAALKKALLGLLGVGVLLVISYILSADGQVIDANEKVIATAGSSVSKNTSTGIWLSIILIVIAGGFFVWDLLKGLVKS</sequence>
<keyword evidence="1" id="KW-0812">Transmembrane</keyword>
<evidence type="ECO:0000256" key="1">
    <source>
        <dbReference type="SAM" id="Phobius"/>
    </source>
</evidence>
<organism evidence="2 3">
    <name type="scientific">Tenacibaculum lutimaris</name>
    <dbReference type="NCBI Taxonomy" id="285258"/>
    <lineage>
        <taxon>Bacteria</taxon>
        <taxon>Pseudomonadati</taxon>
        <taxon>Bacteroidota</taxon>
        <taxon>Flavobacteriia</taxon>
        <taxon>Flavobacteriales</taxon>
        <taxon>Flavobacteriaceae</taxon>
        <taxon>Tenacibaculum</taxon>
    </lineage>
</organism>
<dbReference type="AlphaFoldDB" id="A0A420E266"/>
<keyword evidence="1" id="KW-0472">Membrane</keyword>
<gene>
    <name evidence="2" type="ORF">C8N26_0884</name>
</gene>
<evidence type="ECO:0000313" key="3">
    <source>
        <dbReference type="Proteomes" id="UP000285780"/>
    </source>
</evidence>
<name>A0A420E266_9FLAO</name>
<dbReference type="EMBL" id="RAQM01000007">
    <property type="protein sequence ID" value="RKF04221.1"/>
    <property type="molecule type" value="Genomic_DNA"/>
</dbReference>
<dbReference type="Proteomes" id="UP000285780">
    <property type="component" value="Unassembled WGS sequence"/>
</dbReference>
<protein>
    <submittedName>
        <fullName evidence="2">Uncharacterized protein</fullName>
    </submittedName>
</protein>
<dbReference type="RefSeq" id="WP_120186222.1">
    <property type="nucleotide sequence ID" value="NZ_RAQM01000007.1"/>
</dbReference>
<accession>A0A420E266</accession>